<feature type="coiled-coil region" evidence="1">
    <location>
        <begin position="1"/>
        <end position="28"/>
    </location>
</feature>
<proteinExistence type="predicted"/>
<name>A0A9D4GA74_DREPO</name>
<organism evidence="2 3">
    <name type="scientific">Dreissena polymorpha</name>
    <name type="common">Zebra mussel</name>
    <name type="synonym">Mytilus polymorpha</name>
    <dbReference type="NCBI Taxonomy" id="45954"/>
    <lineage>
        <taxon>Eukaryota</taxon>
        <taxon>Metazoa</taxon>
        <taxon>Spiralia</taxon>
        <taxon>Lophotrochozoa</taxon>
        <taxon>Mollusca</taxon>
        <taxon>Bivalvia</taxon>
        <taxon>Autobranchia</taxon>
        <taxon>Heteroconchia</taxon>
        <taxon>Euheterodonta</taxon>
        <taxon>Imparidentia</taxon>
        <taxon>Neoheterodontei</taxon>
        <taxon>Myida</taxon>
        <taxon>Dreissenoidea</taxon>
        <taxon>Dreissenidae</taxon>
        <taxon>Dreissena</taxon>
    </lineage>
</organism>
<evidence type="ECO:0000313" key="2">
    <source>
        <dbReference type="EMBL" id="KAH3811676.1"/>
    </source>
</evidence>
<gene>
    <name evidence="2" type="ORF">DPMN_140088</name>
</gene>
<reference evidence="2" key="2">
    <citation type="submission" date="2020-11" db="EMBL/GenBank/DDBJ databases">
        <authorList>
            <person name="McCartney M.A."/>
            <person name="Auch B."/>
            <person name="Kono T."/>
            <person name="Mallez S."/>
            <person name="Becker A."/>
            <person name="Gohl D.M."/>
            <person name="Silverstein K.A.T."/>
            <person name="Koren S."/>
            <person name="Bechman K.B."/>
            <person name="Herman A."/>
            <person name="Abrahante J.E."/>
            <person name="Garbe J."/>
        </authorList>
    </citation>
    <scope>NUCLEOTIDE SEQUENCE</scope>
    <source>
        <strain evidence="2">Duluth1</strain>
        <tissue evidence="2">Whole animal</tissue>
    </source>
</reference>
<dbReference type="EMBL" id="JAIWYP010000006">
    <property type="protein sequence ID" value="KAH3811676.1"/>
    <property type="molecule type" value="Genomic_DNA"/>
</dbReference>
<keyword evidence="3" id="KW-1185">Reference proteome</keyword>
<keyword evidence="1" id="KW-0175">Coiled coil</keyword>
<evidence type="ECO:0000313" key="3">
    <source>
        <dbReference type="Proteomes" id="UP000828390"/>
    </source>
</evidence>
<reference evidence="2" key="1">
    <citation type="journal article" date="2019" name="bioRxiv">
        <title>The Genome of the Zebra Mussel, Dreissena polymorpha: A Resource for Invasive Species Research.</title>
        <authorList>
            <person name="McCartney M.A."/>
            <person name="Auch B."/>
            <person name="Kono T."/>
            <person name="Mallez S."/>
            <person name="Zhang Y."/>
            <person name="Obille A."/>
            <person name="Becker A."/>
            <person name="Abrahante J.E."/>
            <person name="Garbe J."/>
            <person name="Badalamenti J.P."/>
            <person name="Herman A."/>
            <person name="Mangelson H."/>
            <person name="Liachko I."/>
            <person name="Sullivan S."/>
            <person name="Sone E.D."/>
            <person name="Koren S."/>
            <person name="Silverstein K.A.T."/>
            <person name="Beckman K.B."/>
            <person name="Gohl D.M."/>
        </authorList>
    </citation>
    <scope>NUCLEOTIDE SEQUENCE</scope>
    <source>
        <strain evidence="2">Duluth1</strain>
        <tissue evidence="2">Whole animal</tissue>
    </source>
</reference>
<comment type="caution">
    <text evidence="2">The sequence shown here is derived from an EMBL/GenBank/DDBJ whole genome shotgun (WGS) entry which is preliminary data.</text>
</comment>
<accession>A0A9D4GA74</accession>
<evidence type="ECO:0000256" key="1">
    <source>
        <dbReference type="SAM" id="Coils"/>
    </source>
</evidence>
<protein>
    <submittedName>
        <fullName evidence="2">Uncharacterized protein</fullName>
    </submittedName>
</protein>
<dbReference type="AlphaFoldDB" id="A0A9D4GA74"/>
<sequence>MRSLKHESKDLNTELAEQEEVNSKLEDSVVRQINIAEATTSYSAEYRISKNL</sequence>
<dbReference type="Proteomes" id="UP000828390">
    <property type="component" value="Unassembled WGS sequence"/>
</dbReference>